<dbReference type="AlphaFoldDB" id="A0AAV5GPX3"/>
<dbReference type="Pfam" id="PF00400">
    <property type="entry name" value="WD40"/>
    <property type="match status" value="4"/>
</dbReference>
<dbReference type="InterPro" id="IPR001680">
    <property type="entry name" value="WD40_rpt"/>
</dbReference>
<dbReference type="GO" id="GO:0043130">
    <property type="term" value="F:ubiquitin binding"/>
    <property type="evidence" value="ECO:0007669"/>
    <property type="project" value="TreeGrafter"/>
</dbReference>
<keyword evidence="3" id="KW-0677">Repeat</keyword>
<feature type="repeat" description="WD" evidence="4">
    <location>
        <begin position="235"/>
        <end position="276"/>
    </location>
</feature>
<dbReference type="InterPro" id="IPR015943">
    <property type="entry name" value="WD40/YVTN_repeat-like_dom_sf"/>
</dbReference>
<feature type="compositionally biased region" description="Basic and acidic residues" evidence="5">
    <location>
        <begin position="423"/>
        <end position="438"/>
    </location>
</feature>
<dbReference type="PANTHER" id="PTHR19862">
    <property type="entry name" value="WD REPEAT-CONTAINING PROTEIN 48"/>
    <property type="match status" value="1"/>
</dbReference>
<feature type="compositionally biased region" description="Low complexity" evidence="5">
    <location>
        <begin position="941"/>
        <end position="952"/>
    </location>
</feature>
<feature type="compositionally biased region" description="Low complexity" evidence="5">
    <location>
        <begin position="795"/>
        <end position="804"/>
    </location>
</feature>
<evidence type="ECO:0000256" key="5">
    <source>
        <dbReference type="SAM" id="MobiDB-lite"/>
    </source>
</evidence>
<feature type="region of interest" description="Disordered" evidence="5">
    <location>
        <begin position="1135"/>
        <end position="1154"/>
    </location>
</feature>
<protein>
    <recommendedName>
        <fullName evidence="8">WD40 repeat-like protein</fullName>
    </recommendedName>
</protein>
<evidence type="ECO:0000256" key="2">
    <source>
        <dbReference type="ARBA" id="ARBA00022574"/>
    </source>
</evidence>
<evidence type="ECO:0000256" key="4">
    <source>
        <dbReference type="PROSITE-ProRule" id="PRU00221"/>
    </source>
</evidence>
<dbReference type="Gene3D" id="2.130.10.10">
    <property type="entry name" value="YVTN repeat-like/Quinoprotein amine dehydrogenase"/>
    <property type="match status" value="2"/>
</dbReference>
<sequence length="1209" mass="130882">MVPATAPLYSHTGKNADDERHKYVHERESHPRHRLAVQAVALDMSTALSLGHDALDAQGATPGGILYTGGRDGLLCSWELNLPTKKRRRPYGRNRPEDDEEVALDSDDDDVAIVSDPPDQWEIDDDAVRRLSSPPKARFRQCIQSHTDWVNDIVLANHNRTLVSASSDSLVLAWNPHSSDHHDQVTPTPIGRHADYVRCLATGRDSNWVASAGFDRKIKLWDVVQGRSNAPIVELASPPGSVYSLGTTPTGSLIAAGTPERIVRVWDPRSRKQVSRLGGHTDNIRAVLLSDDGKFLLSASSDSTVKLWSLAAQKCLHTFSHHADSVWSLTSQHPALEIFYSGDRSGNLCKVDIEGVGDPTDGECILLSRDGPEDSSDRIGHEGITQMVSQDDHWIWTAAGSSSVKRWRDVPNKSRRAGAIVQRAKENGDLAMPEDRATDSPAPSESGRSGASPIPLPPTSPERDRPGPHSVSFLEGLTSPLGRTSSSPTTRPGFPQLSGSSHRPSSLRTPRQSLLSAGARPPLENLVSNNPSTSFDIPFDSLIPLTLPEDTYFAPAFSNRNRDPDAATIYSTVSGISAHRPALVSAASSSHRRPMSIADTVPEATNIAQRDYLERESAAEAVPLRTAPDDLIEGGYGLVRCELLNDRVHALTQDTEDDVSLWDIVRGVCLGVFDRPELQNALATRRASDGGAASVSSHQSNGHGFDMLDYVRERIEGEVSIATWCKCDTRVGALTIHLEEARAFDAESYIEECGVGPVEDYPPDHRLSLGKWVLRQLFDGFVEAEMALRVPEAGQQSPQPQQPSALFGNNQAGPPAFISLADLASPGASSRAKGPRTPGMTIALATPALKKAVLPDLPPPVATATSPRFGNTELAPIPQSPAGQTPLASHAALPAGGKTPTLERPDGDYFSLQPTAPDPLVSPGGALASPTMRAAEPPTPTGTTAPLPTPGGTLMGRLRAFGKTSKKASNAPEAQSLATPILQPIVADNRTIEEQQQQQVLDSVFAHPLTPCGRIEAPPLRYDPDMAIIISEEMGDAWTVKYRGLVGTSYDDMSVLEQKAPRWLLEFLLGNRTPFKEPAKVSFVMQAWKGDDQHHALPELPNQNARLSANRSLRIRKVCAYVADKLDLRRPSRAPSIVDGASRPPSIRSSPSVGSTLFGEFDPEREIEILVNGEVLPVHITLATVRHCMWKNGGDVVFQYRSKREDPPL</sequence>
<feature type="region of interest" description="Disordered" evidence="5">
    <location>
        <begin position="859"/>
        <end position="957"/>
    </location>
</feature>
<feature type="repeat" description="WD" evidence="4">
    <location>
        <begin position="277"/>
        <end position="318"/>
    </location>
</feature>
<feature type="region of interest" description="Disordered" evidence="5">
    <location>
        <begin position="405"/>
        <end position="512"/>
    </location>
</feature>
<dbReference type="SUPFAM" id="SSF50978">
    <property type="entry name" value="WD40 repeat-like"/>
    <property type="match status" value="1"/>
</dbReference>
<comment type="similarity">
    <text evidence="1">Belongs to the WD repeat WDR48 family.</text>
</comment>
<reference evidence="6 7" key="1">
    <citation type="submission" date="2021-12" db="EMBL/GenBank/DDBJ databases">
        <title>High titer production of polyol ester of fatty acids by Rhodotorula paludigena BS15 towards product separation-free biomass refinery.</title>
        <authorList>
            <person name="Mano J."/>
            <person name="Ono H."/>
            <person name="Tanaka T."/>
            <person name="Naito K."/>
            <person name="Sushida H."/>
            <person name="Ike M."/>
            <person name="Tokuyasu K."/>
            <person name="Kitaoka M."/>
        </authorList>
    </citation>
    <scope>NUCLEOTIDE SEQUENCE [LARGE SCALE GENOMIC DNA]</scope>
    <source>
        <strain evidence="6 7">BS15</strain>
    </source>
</reference>
<feature type="region of interest" description="Disordered" evidence="5">
    <location>
        <begin position="791"/>
        <end position="811"/>
    </location>
</feature>
<organism evidence="6 7">
    <name type="scientific">Rhodotorula paludigena</name>
    <dbReference type="NCBI Taxonomy" id="86838"/>
    <lineage>
        <taxon>Eukaryota</taxon>
        <taxon>Fungi</taxon>
        <taxon>Dikarya</taxon>
        <taxon>Basidiomycota</taxon>
        <taxon>Pucciniomycotina</taxon>
        <taxon>Microbotryomycetes</taxon>
        <taxon>Sporidiobolales</taxon>
        <taxon>Sporidiobolaceae</taxon>
        <taxon>Rhodotorula</taxon>
    </lineage>
</organism>
<dbReference type="PANTHER" id="PTHR19862:SF14">
    <property type="entry name" value="WD REPEAT-CONTAINING PROTEIN 48"/>
    <property type="match status" value="1"/>
</dbReference>
<feature type="repeat" description="WD" evidence="4">
    <location>
        <begin position="190"/>
        <end position="231"/>
    </location>
</feature>
<dbReference type="EMBL" id="BQKY01000009">
    <property type="protein sequence ID" value="GJN91586.1"/>
    <property type="molecule type" value="Genomic_DNA"/>
</dbReference>
<keyword evidence="2 4" id="KW-0853">WD repeat</keyword>
<evidence type="ECO:0008006" key="8">
    <source>
        <dbReference type="Google" id="ProtNLM"/>
    </source>
</evidence>
<dbReference type="InterPro" id="IPR051246">
    <property type="entry name" value="WDR48"/>
</dbReference>
<dbReference type="Pfam" id="PF11816">
    <property type="entry name" value="DUF3337"/>
    <property type="match status" value="1"/>
</dbReference>
<dbReference type="InterPro" id="IPR020472">
    <property type="entry name" value="WD40_PAC1"/>
</dbReference>
<keyword evidence="7" id="KW-1185">Reference proteome</keyword>
<evidence type="ECO:0000256" key="1">
    <source>
        <dbReference type="ARBA" id="ARBA00006917"/>
    </source>
</evidence>
<dbReference type="Proteomes" id="UP001342314">
    <property type="component" value="Unassembled WGS sequence"/>
</dbReference>
<feature type="compositionally biased region" description="Polar residues" evidence="5">
    <location>
        <begin position="481"/>
        <end position="490"/>
    </location>
</feature>
<dbReference type="CDD" id="cd00200">
    <property type="entry name" value="WD40"/>
    <property type="match status" value="1"/>
</dbReference>
<dbReference type="PROSITE" id="PS00678">
    <property type="entry name" value="WD_REPEATS_1"/>
    <property type="match status" value="1"/>
</dbReference>
<dbReference type="PROSITE" id="PS50294">
    <property type="entry name" value="WD_REPEATS_REGION"/>
    <property type="match status" value="3"/>
</dbReference>
<evidence type="ECO:0000313" key="7">
    <source>
        <dbReference type="Proteomes" id="UP001342314"/>
    </source>
</evidence>
<feature type="compositionally biased region" description="Low complexity" evidence="5">
    <location>
        <begin position="1142"/>
        <end position="1152"/>
    </location>
</feature>
<feature type="region of interest" description="Disordered" evidence="5">
    <location>
        <begin position="1"/>
        <end position="20"/>
    </location>
</feature>
<dbReference type="SMART" id="SM00320">
    <property type="entry name" value="WD40"/>
    <property type="match status" value="7"/>
</dbReference>
<proteinExistence type="inferred from homology"/>
<comment type="caution">
    <text evidence="6">The sequence shown here is derived from an EMBL/GenBank/DDBJ whole genome shotgun (WGS) entry which is preliminary data.</text>
</comment>
<feature type="repeat" description="WD" evidence="4">
    <location>
        <begin position="143"/>
        <end position="175"/>
    </location>
</feature>
<dbReference type="InterPro" id="IPR036322">
    <property type="entry name" value="WD40_repeat_dom_sf"/>
</dbReference>
<accession>A0AAV5GPX3</accession>
<name>A0AAV5GPX3_9BASI</name>
<dbReference type="GO" id="GO:0000724">
    <property type="term" value="P:double-strand break repair via homologous recombination"/>
    <property type="evidence" value="ECO:0007669"/>
    <property type="project" value="TreeGrafter"/>
</dbReference>
<evidence type="ECO:0000256" key="3">
    <source>
        <dbReference type="ARBA" id="ARBA00022737"/>
    </source>
</evidence>
<evidence type="ECO:0000313" key="6">
    <source>
        <dbReference type="EMBL" id="GJN91586.1"/>
    </source>
</evidence>
<dbReference type="InterPro" id="IPR019775">
    <property type="entry name" value="WD40_repeat_CS"/>
</dbReference>
<dbReference type="PRINTS" id="PR00320">
    <property type="entry name" value="GPROTEINBRPT"/>
</dbReference>
<dbReference type="PROSITE" id="PS50082">
    <property type="entry name" value="WD_REPEATS_2"/>
    <property type="match status" value="4"/>
</dbReference>
<feature type="compositionally biased region" description="Polar residues" evidence="5">
    <location>
        <begin position="497"/>
        <end position="512"/>
    </location>
</feature>
<dbReference type="InterPro" id="IPR021772">
    <property type="entry name" value="WDR48/Bun107"/>
</dbReference>
<gene>
    <name evidence="6" type="ORF">Rhopal_004609-T1</name>
</gene>